<reference evidence="6 7" key="1">
    <citation type="journal article" date="2016" name="Nat. Commun.">
        <title>Extremotolerant tardigrade genome and improved radiotolerance of human cultured cells by tardigrade-unique protein.</title>
        <authorList>
            <person name="Hashimoto T."/>
            <person name="Horikawa D.D."/>
            <person name="Saito Y."/>
            <person name="Kuwahara H."/>
            <person name="Kozuka-Hata H."/>
            <person name="Shin-I T."/>
            <person name="Minakuchi Y."/>
            <person name="Ohishi K."/>
            <person name="Motoyama A."/>
            <person name="Aizu T."/>
            <person name="Enomoto A."/>
            <person name="Kondo K."/>
            <person name="Tanaka S."/>
            <person name="Hara Y."/>
            <person name="Koshikawa S."/>
            <person name="Sagara H."/>
            <person name="Miura T."/>
            <person name="Yokobori S."/>
            <person name="Miyagawa K."/>
            <person name="Suzuki Y."/>
            <person name="Kubo T."/>
            <person name="Oyama M."/>
            <person name="Kohara Y."/>
            <person name="Fujiyama A."/>
            <person name="Arakawa K."/>
            <person name="Katayama T."/>
            <person name="Toyoda A."/>
            <person name="Kunieda T."/>
        </authorList>
    </citation>
    <scope>NUCLEOTIDE SEQUENCE [LARGE SCALE GENOMIC DNA]</scope>
    <source>
        <strain evidence="6 7">YOKOZUNA-1</strain>
    </source>
</reference>
<proteinExistence type="predicted"/>
<accession>A0A1D1VZU7</accession>
<feature type="transmembrane region" description="Helical" evidence="5">
    <location>
        <begin position="77"/>
        <end position="104"/>
    </location>
</feature>
<evidence type="ECO:0000256" key="3">
    <source>
        <dbReference type="ARBA" id="ARBA00022989"/>
    </source>
</evidence>
<evidence type="ECO:0000256" key="2">
    <source>
        <dbReference type="ARBA" id="ARBA00022692"/>
    </source>
</evidence>
<dbReference type="Proteomes" id="UP000186922">
    <property type="component" value="Unassembled WGS sequence"/>
</dbReference>
<sequence>MFKYLISWGRLRFPCVLGTCPTFSHYFIKRRNIIICMALLHLIAEIISITGPFFIPVPEYELIGSQLNERFSSTNNIGLTILSYFGSLISALVYIIPCYFFLLICHALVIEFSHLAADFAKEVEALNGSTKVTASQTLEWYRLRHVCLCELVELAENVFSPWILLILGGGIVQMLLQVYEAYALGSSCDYMYFLTQFFWFLTYALQILIVLYAGSHLHEAVSNCVWL</sequence>
<keyword evidence="4 5" id="KW-0472">Membrane</keyword>
<feature type="transmembrane region" description="Helical" evidence="5">
    <location>
        <begin position="162"/>
        <end position="179"/>
    </location>
</feature>
<keyword evidence="3 5" id="KW-1133">Transmembrane helix</keyword>
<dbReference type="OrthoDB" id="5971935at2759"/>
<dbReference type="GO" id="GO:0016020">
    <property type="term" value="C:membrane"/>
    <property type="evidence" value="ECO:0007669"/>
    <property type="project" value="UniProtKB-SubCell"/>
</dbReference>
<keyword evidence="7" id="KW-1185">Reference proteome</keyword>
<keyword evidence="2 5" id="KW-0812">Transmembrane</keyword>
<evidence type="ECO:0000313" key="6">
    <source>
        <dbReference type="EMBL" id="GAV06661.1"/>
    </source>
</evidence>
<dbReference type="EMBL" id="BDGG01000014">
    <property type="protein sequence ID" value="GAV06661.1"/>
    <property type="molecule type" value="Genomic_DNA"/>
</dbReference>
<evidence type="ECO:0000256" key="4">
    <source>
        <dbReference type="ARBA" id="ARBA00023136"/>
    </source>
</evidence>
<dbReference type="AlphaFoldDB" id="A0A1D1VZU7"/>
<evidence type="ECO:0000256" key="5">
    <source>
        <dbReference type="SAM" id="Phobius"/>
    </source>
</evidence>
<comment type="subcellular location">
    <subcellularLocation>
        <location evidence="1">Membrane</location>
        <topology evidence="1">Multi-pass membrane protein</topology>
    </subcellularLocation>
</comment>
<feature type="transmembrane region" description="Helical" evidence="5">
    <location>
        <begin position="33"/>
        <end position="57"/>
    </location>
</feature>
<evidence type="ECO:0000256" key="1">
    <source>
        <dbReference type="ARBA" id="ARBA00004141"/>
    </source>
</evidence>
<dbReference type="InterPro" id="IPR013604">
    <property type="entry name" value="7TM_chemorcpt"/>
</dbReference>
<feature type="transmembrane region" description="Helical" evidence="5">
    <location>
        <begin position="191"/>
        <end position="213"/>
    </location>
</feature>
<protein>
    <submittedName>
        <fullName evidence="6">Uncharacterized protein</fullName>
    </submittedName>
</protein>
<dbReference type="Pfam" id="PF08395">
    <property type="entry name" value="7tm_7"/>
    <property type="match status" value="1"/>
</dbReference>
<dbReference type="GO" id="GO:0050909">
    <property type="term" value="P:sensory perception of taste"/>
    <property type="evidence" value="ECO:0007669"/>
    <property type="project" value="InterPro"/>
</dbReference>
<comment type="caution">
    <text evidence="6">The sequence shown here is derived from an EMBL/GenBank/DDBJ whole genome shotgun (WGS) entry which is preliminary data.</text>
</comment>
<name>A0A1D1VZU7_RAMVA</name>
<organism evidence="6 7">
    <name type="scientific">Ramazzottius varieornatus</name>
    <name type="common">Water bear</name>
    <name type="synonym">Tardigrade</name>
    <dbReference type="NCBI Taxonomy" id="947166"/>
    <lineage>
        <taxon>Eukaryota</taxon>
        <taxon>Metazoa</taxon>
        <taxon>Ecdysozoa</taxon>
        <taxon>Tardigrada</taxon>
        <taxon>Eutardigrada</taxon>
        <taxon>Parachela</taxon>
        <taxon>Hypsibioidea</taxon>
        <taxon>Ramazzottiidae</taxon>
        <taxon>Ramazzottius</taxon>
    </lineage>
</organism>
<evidence type="ECO:0000313" key="7">
    <source>
        <dbReference type="Proteomes" id="UP000186922"/>
    </source>
</evidence>
<gene>
    <name evidence="6" type="primary">RvY_16613</name>
    <name evidence="6" type="synonym">RvY_16613.1</name>
    <name evidence="6" type="ORF">RvY_16613-1</name>
</gene>